<dbReference type="EMBL" id="JACBXS010000014">
    <property type="protein sequence ID" value="NYS25084.1"/>
    <property type="molecule type" value="Genomic_DNA"/>
</dbReference>
<comment type="caution">
    <text evidence="3">The sequence shown here is derived from an EMBL/GenBank/DDBJ whole genome shotgun (WGS) entry which is preliminary data.</text>
</comment>
<feature type="domain" description="Lysozyme inhibitor LprI-like N-terminal" evidence="2">
    <location>
        <begin position="52"/>
        <end position="155"/>
    </location>
</feature>
<dbReference type="Pfam" id="PF07007">
    <property type="entry name" value="LprI"/>
    <property type="match status" value="1"/>
</dbReference>
<reference evidence="3 4" key="1">
    <citation type="journal article" date="2000" name="Arch. Microbiol.">
        <title>Rhodobaca bogoriensis gen. nov. and sp. nov., an alkaliphilic purple nonsulfur bacterium from African Rift Valley soda lakes.</title>
        <authorList>
            <person name="Milford A.D."/>
            <person name="Achenbach L.A."/>
            <person name="Jung D.O."/>
            <person name="Madigan M.T."/>
        </authorList>
    </citation>
    <scope>NUCLEOTIDE SEQUENCE [LARGE SCALE GENOMIC DNA]</scope>
    <source>
        <strain evidence="3 4">2376</strain>
    </source>
</reference>
<dbReference type="Proteomes" id="UP000529417">
    <property type="component" value="Unassembled WGS sequence"/>
</dbReference>
<dbReference type="Gene3D" id="1.20.1270.180">
    <property type="match status" value="1"/>
</dbReference>
<dbReference type="RefSeq" id="WP_179905787.1">
    <property type="nucleotide sequence ID" value="NZ_JACBXS010000014.1"/>
</dbReference>
<proteinExistence type="predicted"/>
<name>A0A7Z0KY79_9RHOB</name>
<protein>
    <submittedName>
        <fullName evidence="3">DUF1311 domain-containing protein</fullName>
    </submittedName>
</protein>
<organism evidence="3 4">
    <name type="scientific">Rhabdonatronobacter sediminivivens</name>
    <dbReference type="NCBI Taxonomy" id="2743469"/>
    <lineage>
        <taxon>Bacteria</taxon>
        <taxon>Pseudomonadati</taxon>
        <taxon>Pseudomonadota</taxon>
        <taxon>Alphaproteobacteria</taxon>
        <taxon>Rhodobacterales</taxon>
        <taxon>Paracoccaceae</taxon>
        <taxon>Rhabdonatronobacter</taxon>
    </lineage>
</organism>
<evidence type="ECO:0000259" key="2">
    <source>
        <dbReference type="Pfam" id="PF07007"/>
    </source>
</evidence>
<evidence type="ECO:0000256" key="1">
    <source>
        <dbReference type="SAM" id="SignalP"/>
    </source>
</evidence>
<accession>A0A7Z0KY79</accession>
<evidence type="ECO:0000313" key="3">
    <source>
        <dbReference type="EMBL" id="NYS25084.1"/>
    </source>
</evidence>
<feature type="signal peptide" evidence="1">
    <location>
        <begin position="1"/>
        <end position="19"/>
    </location>
</feature>
<evidence type="ECO:0000313" key="4">
    <source>
        <dbReference type="Proteomes" id="UP000529417"/>
    </source>
</evidence>
<feature type="chain" id="PRO_5031568936" evidence="1">
    <location>
        <begin position="20"/>
        <end position="164"/>
    </location>
</feature>
<dbReference type="AlphaFoldDB" id="A0A7Z0KY79"/>
<gene>
    <name evidence="3" type="ORF">HUK65_08760</name>
</gene>
<dbReference type="InterPro" id="IPR009739">
    <property type="entry name" value="LprI-like_N"/>
</dbReference>
<keyword evidence="1" id="KW-0732">Signal</keyword>
<keyword evidence="4" id="KW-1185">Reference proteome</keyword>
<sequence>MIRAGALALALAAPSPALADLLIDLSIVQACVDAAGPEQAAPGCIGQAANRCMEDSPQGHSTVQMGACLDAELGWWDGLLNTEYRGLMAELEASDADLPAHLAVQAGYLRDMQRAWIRLRDSACAFEASRWQGGTGASPAAIGCLLQRTAQHALFLRNKREGQH</sequence>